<dbReference type="HOGENOM" id="CLU_3020493_0_0_1"/>
<evidence type="ECO:0000313" key="2">
    <source>
        <dbReference type="Proteomes" id="UP000006038"/>
    </source>
</evidence>
<sequence length="56" mass="6485">LVPVNIFLYECDFVFTFDVGKTWLPACSHFYCPLCACVRNSTTCRIRYLYGDAHLT</sequence>
<dbReference type="EnsemblPlants" id="OB06G34220.1">
    <property type="protein sequence ID" value="OB06G34220.1"/>
    <property type="gene ID" value="OB06G34220"/>
</dbReference>
<organism evidence="1">
    <name type="scientific">Oryza brachyantha</name>
    <name type="common">malo sina</name>
    <dbReference type="NCBI Taxonomy" id="4533"/>
    <lineage>
        <taxon>Eukaryota</taxon>
        <taxon>Viridiplantae</taxon>
        <taxon>Streptophyta</taxon>
        <taxon>Embryophyta</taxon>
        <taxon>Tracheophyta</taxon>
        <taxon>Spermatophyta</taxon>
        <taxon>Magnoliopsida</taxon>
        <taxon>Liliopsida</taxon>
        <taxon>Poales</taxon>
        <taxon>Poaceae</taxon>
        <taxon>BOP clade</taxon>
        <taxon>Oryzoideae</taxon>
        <taxon>Oryzeae</taxon>
        <taxon>Oryzinae</taxon>
        <taxon>Oryza</taxon>
    </lineage>
</organism>
<reference evidence="1" key="2">
    <citation type="submission" date="2013-04" db="UniProtKB">
        <authorList>
            <consortium name="EnsemblPlants"/>
        </authorList>
    </citation>
    <scope>IDENTIFICATION</scope>
</reference>
<protein>
    <submittedName>
        <fullName evidence="1">Uncharacterized protein</fullName>
    </submittedName>
</protein>
<dbReference type="Gramene" id="OB06G34220.1">
    <property type="protein sequence ID" value="OB06G34220.1"/>
    <property type="gene ID" value="OB06G34220"/>
</dbReference>
<name>J3MHC8_ORYBR</name>
<accession>J3MHC8</accession>
<proteinExistence type="predicted"/>
<keyword evidence="2" id="KW-1185">Reference proteome</keyword>
<dbReference type="AlphaFoldDB" id="J3MHC8"/>
<reference evidence="1" key="1">
    <citation type="journal article" date="2013" name="Nat. Commun.">
        <title>Whole-genome sequencing of Oryza brachyantha reveals mechanisms underlying Oryza genome evolution.</title>
        <authorList>
            <person name="Chen J."/>
            <person name="Huang Q."/>
            <person name="Gao D."/>
            <person name="Wang J."/>
            <person name="Lang Y."/>
            <person name="Liu T."/>
            <person name="Li B."/>
            <person name="Bai Z."/>
            <person name="Luis Goicoechea J."/>
            <person name="Liang C."/>
            <person name="Chen C."/>
            <person name="Zhang W."/>
            <person name="Sun S."/>
            <person name="Liao Y."/>
            <person name="Zhang X."/>
            <person name="Yang L."/>
            <person name="Song C."/>
            <person name="Wang M."/>
            <person name="Shi J."/>
            <person name="Liu G."/>
            <person name="Liu J."/>
            <person name="Zhou H."/>
            <person name="Zhou W."/>
            <person name="Yu Q."/>
            <person name="An N."/>
            <person name="Chen Y."/>
            <person name="Cai Q."/>
            <person name="Wang B."/>
            <person name="Liu B."/>
            <person name="Min J."/>
            <person name="Huang Y."/>
            <person name="Wu H."/>
            <person name="Li Z."/>
            <person name="Zhang Y."/>
            <person name="Yin Y."/>
            <person name="Song W."/>
            <person name="Jiang J."/>
            <person name="Jackson S.A."/>
            <person name="Wing R.A."/>
            <person name="Wang J."/>
            <person name="Chen M."/>
        </authorList>
    </citation>
    <scope>NUCLEOTIDE SEQUENCE [LARGE SCALE GENOMIC DNA]</scope>
    <source>
        <strain evidence="1">cv. IRGC 101232</strain>
    </source>
</reference>
<evidence type="ECO:0000313" key="1">
    <source>
        <dbReference type="EnsemblPlants" id="OB06G34220.1"/>
    </source>
</evidence>
<dbReference type="Proteomes" id="UP000006038">
    <property type="component" value="Chromosome 6"/>
</dbReference>